<feature type="domain" description="Methyltransferase" evidence="1">
    <location>
        <begin position="67"/>
        <end position="133"/>
    </location>
</feature>
<organism evidence="2">
    <name type="scientific">marine sediment metagenome</name>
    <dbReference type="NCBI Taxonomy" id="412755"/>
    <lineage>
        <taxon>unclassified sequences</taxon>
        <taxon>metagenomes</taxon>
        <taxon>ecological metagenomes</taxon>
    </lineage>
</organism>
<reference evidence="2" key="1">
    <citation type="journal article" date="2014" name="Front. Microbiol.">
        <title>High frequency of phylogenetically diverse reductive dehalogenase-homologous genes in deep subseafloor sedimentary metagenomes.</title>
        <authorList>
            <person name="Kawai M."/>
            <person name="Futagami T."/>
            <person name="Toyoda A."/>
            <person name="Takaki Y."/>
            <person name="Nishi S."/>
            <person name="Hori S."/>
            <person name="Arai W."/>
            <person name="Tsubouchi T."/>
            <person name="Morono Y."/>
            <person name="Uchiyama I."/>
            <person name="Ito T."/>
            <person name="Fujiyama A."/>
            <person name="Inagaki F."/>
            <person name="Takami H."/>
        </authorList>
    </citation>
    <scope>NUCLEOTIDE SEQUENCE</scope>
    <source>
        <strain evidence="2">Expedition CK06-06</strain>
    </source>
</reference>
<gene>
    <name evidence="2" type="ORF">S06H3_45711</name>
</gene>
<dbReference type="AlphaFoldDB" id="X1MV34"/>
<dbReference type="InterPro" id="IPR041698">
    <property type="entry name" value="Methyltransf_25"/>
</dbReference>
<name>X1MV34_9ZZZZ</name>
<dbReference type="SUPFAM" id="SSF53335">
    <property type="entry name" value="S-adenosyl-L-methionine-dependent methyltransferases"/>
    <property type="match status" value="1"/>
</dbReference>
<dbReference type="InterPro" id="IPR029063">
    <property type="entry name" value="SAM-dependent_MTases_sf"/>
</dbReference>
<sequence length="143" mass="16623">MYKNQRKDNFSAESDYRKSHIGKNKSFFYKSYVYSKSSYDTAIWEREKSCLINIIEKYLRDADINYLDFACGTGRIISFLETKVNMPFGIDISGSMIELAKKKVTHSKIIKGDITKDPSLIKGEFNLITCFRFFLNAQDSLKH</sequence>
<protein>
    <recommendedName>
        <fullName evidence="1">Methyltransferase domain-containing protein</fullName>
    </recommendedName>
</protein>
<evidence type="ECO:0000259" key="1">
    <source>
        <dbReference type="Pfam" id="PF13649"/>
    </source>
</evidence>
<dbReference type="CDD" id="cd02440">
    <property type="entry name" value="AdoMet_MTases"/>
    <property type="match status" value="1"/>
</dbReference>
<comment type="caution">
    <text evidence="2">The sequence shown here is derived from an EMBL/GenBank/DDBJ whole genome shotgun (WGS) entry which is preliminary data.</text>
</comment>
<evidence type="ECO:0000313" key="2">
    <source>
        <dbReference type="EMBL" id="GAI35128.1"/>
    </source>
</evidence>
<proteinExistence type="predicted"/>
<accession>X1MV34</accession>
<dbReference type="Pfam" id="PF13649">
    <property type="entry name" value="Methyltransf_25"/>
    <property type="match status" value="1"/>
</dbReference>
<feature type="non-terminal residue" evidence="2">
    <location>
        <position position="143"/>
    </location>
</feature>
<dbReference type="EMBL" id="BARV01028570">
    <property type="protein sequence ID" value="GAI35128.1"/>
    <property type="molecule type" value="Genomic_DNA"/>
</dbReference>
<dbReference type="Gene3D" id="3.40.50.150">
    <property type="entry name" value="Vaccinia Virus protein VP39"/>
    <property type="match status" value="1"/>
</dbReference>